<keyword evidence="1" id="KW-1133">Transmembrane helix</keyword>
<dbReference type="EMBL" id="LCPO01000018">
    <property type="protein sequence ID" value="KKU98641.1"/>
    <property type="molecule type" value="Genomic_DNA"/>
</dbReference>
<protein>
    <submittedName>
        <fullName evidence="2">Uncharacterized protein</fullName>
    </submittedName>
</protein>
<accession>A0A0G1UX61</accession>
<name>A0A0G1UX61_9BACT</name>
<feature type="transmembrane region" description="Helical" evidence="1">
    <location>
        <begin position="145"/>
        <end position="167"/>
    </location>
</feature>
<sequence length="186" mass="21154">MSPLQVIKESREEEIDRSFWKAVIIAVLAAFFVFFAVSSFNKFLLSVQGTDLLWCFVFALLFFVLFLLQVFFVKSRLKMVPLILLETLAPLLVFYSRFFNGPGTPLYLVFGAAVLFLALLSSSIRGQRELSNSLEIRFFSIVKSVLPRAVTGFILFLSAVFYLNYFVWGNFNQNVGRAIVNETAIS</sequence>
<evidence type="ECO:0000313" key="3">
    <source>
        <dbReference type="Proteomes" id="UP000034600"/>
    </source>
</evidence>
<evidence type="ECO:0000256" key="1">
    <source>
        <dbReference type="SAM" id="Phobius"/>
    </source>
</evidence>
<feature type="transmembrane region" description="Helical" evidence="1">
    <location>
        <begin position="105"/>
        <end position="124"/>
    </location>
</feature>
<gene>
    <name evidence="2" type="ORF">UY32_C0018G0002</name>
</gene>
<feature type="transmembrane region" description="Helical" evidence="1">
    <location>
        <begin position="52"/>
        <end position="73"/>
    </location>
</feature>
<proteinExistence type="predicted"/>
<reference evidence="2 3" key="1">
    <citation type="journal article" date="2015" name="Nature">
        <title>rRNA introns, odd ribosomes, and small enigmatic genomes across a large radiation of phyla.</title>
        <authorList>
            <person name="Brown C.T."/>
            <person name="Hug L.A."/>
            <person name="Thomas B.C."/>
            <person name="Sharon I."/>
            <person name="Castelle C.J."/>
            <person name="Singh A."/>
            <person name="Wilkins M.J."/>
            <person name="Williams K.H."/>
            <person name="Banfield J.F."/>
        </authorList>
    </citation>
    <scope>NUCLEOTIDE SEQUENCE [LARGE SCALE GENOMIC DNA]</scope>
</reference>
<dbReference type="Proteomes" id="UP000034600">
    <property type="component" value="Unassembled WGS sequence"/>
</dbReference>
<feature type="transmembrane region" description="Helical" evidence="1">
    <location>
        <begin position="80"/>
        <end position="99"/>
    </location>
</feature>
<dbReference type="AlphaFoldDB" id="A0A0G1UX61"/>
<keyword evidence="1" id="KW-0812">Transmembrane</keyword>
<comment type="caution">
    <text evidence="2">The sequence shown here is derived from an EMBL/GenBank/DDBJ whole genome shotgun (WGS) entry which is preliminary data.</text>
</comment>
<evidence type="ECO:0000313" key="2">
    <source>
        <dbReference type="EMBL" id="KKU98641.1"/>
    </source>
</evidence>
<keyword evidence="1" id="KW-0472">Membrane</keyword>
<organism evidence="2 3">
    <name type="scientific">Candidatus Jorgensenbacteria bacterium GW2011_GWC1_48_8</name>
    <dbReference type="NCBI Taxonomy" id="1618666"/>
    <lineage>
        <taxon>Bacteria</taxon>
        <taxon>Candidatus Joergenseniibacteriota</taxon>
    </lineage>
</organism>
<feature type="transmembrane region" description="Helical" evidence="1">
    <location>
        <begin position="20"/>
        <end position="40"/>
    </location>
</feature>